<feature type="transmembrane region" description="Helical" evidence="1">
    <location>
        <begin position="21"/>
        <end position="44"/>
    </location>
</feature>
<dbReference type="RefSeq" id="WP_234686714.1">
    <property type="nucleotide sequence ID" value="NZ_CAHPSC010000015.1"/>
</dbReference>
<dbReference type="InterPro" id="IPR056338">
    <property type="entry name" value="Cap15-like_TM"/>
</dbReference>
<keyword evidence="1" id="KW-0812">Transmembrane</keyword>
<feature type="domain" description="CD-NTase-associated protein 15" evidence="2">
    <location>
        <begin position="88"/>
        <end position="208"/>
    </location>
</feature>
<dbReference type="Pfam" id="PF18153">
    <property type="entry name" value="Cap15_CD_rec"/>
    <property type="match status" value="1"/>
</dbReference>
<feature type="transmembrane region" description="Helical" evidence="1">
    <location>
        <begin position="56"/>
        <end position="77"/>
    </location>
</feature>
<reference evidence="4" key="1">
    <citation type="submission" date="2020-05" db="EMBL/GenBank/DDBJ databases">
        <authorList>
            <person name="Delgado-Blas J."/>
        </authorList>
    </citation>
    <scope>NUCLEOTIDE SEQUENCE</scope>
    <source>
        <strain evidence="4">BB1454</strain>
    </source>
</reference>
<keyword evidence="1" id="KW-0472">Membrane</keyword>
<evidence type="ECO:0000259" key="2">
    <source>
        <dbReference type="Pfam" id="PF18153"/>
    </source>
</evidence>
<gene>
    <name evidence="4" type="ORF">GHA_01439</name>
</gene>
<feature type="domain" description="Cap1-like TM helices" evidence="3">
    <location>
        <begin position="17"/>
        <end position="79"/>
    </location>
</feature>
<name>A0AA35GIF7_9BURK</name>
<protein>
    <recommendedName>
        <fullName evidence="6">SMODS-associating 2TM beta-strand rich effector domain-containing protein</fullName>
    </recommendedName>
</protein>
<dbReference type="InterPro" id="IPR041208">
    <property type="entry name" value="Cap15"/>
</dbReference>
<organism evidence="4 5">
    <name type="scientific">Comamonas aquatica</name>
    <dbReference type="NCBI Taxonomy" id="225991"/>
    <lineage>
        <taxon>Bacteria</taxon>
        <taxon>Pseudomonadati</taxon>
        <taxon>Pseudomonadota</taxon>
        <taxon>Betaproteobacteria</taxon>
        <taxon>Burkholderiales</taxon>
        <taxon>Comamonadaceae</taxon>
        <taxon>Comamonas</taxon>
    </lineage>
</organism>
<keyword evidence="1" id="KW-1133">Transmembrane helix</keyword>
<comment type="caution">
    <text evidence="4">The sequence shown here is derived from an EMBL/GenBank/DDBJ whole genome shotgun (WGS) entry which is preliminary data.</text>
</comment>
<evidence type="ECO:0000313" key="4">
    <source>
        <dbReference type="EMBL" id="CAB5681695.1"/>
    </source>
</evidence>
<sequence>MAQNHEYALLDGVNRSTVGRYIFVVAAGLSSGLTALLIAAINWLEKHDYWQFPQVVSVPLTAGVVYLGLYYCFRYWVWKWKWVAKLIHVPDLSGVWEVEGKTLNPKSGIDPAWVGKLTISQDWDLIRVSLQTGASRSESIAAALQHDAHYGYHLLYTYRNEPKANSPADMAEHRGAVHLTFSADLMTAEGDYFNGRGRYTFGVMSLKRPATV</sequence>
<evidence type="ECO:0000313" key="5">
    <source>
        <dbReference type="Proteomes" id="UP000834458"/>
    </source>
</evidence>
<accession>A0AA35GIF7</accession>
<dbReference type="AlphaFoldDB" id="A0AA35GIF7"/>
<evidence type="ECO:0000259" key="3">
    <source>
        <dbReference type="Pfam" id="PF23471"/>
    </source>
</evidence>
<evidence type="ECO:0008006" key="6">
    <source>
        <dbReference type="Google" id="ProtNLM"/>
    </source>
</evidence>
<evidence type="ECO:0000256" key="1">
    <source>
        <dbReference type="SAM" id="Phobius"/>
    </source>
</evidence>
<dbReference type="Pfam" id="PF23471">
    <property type="entry name" value="Cap15_TM"/>
    <property type="match status" value="1"/>
</dbReference>
<dbReference type="Proteomes" id="UP000834458">
    <property type="component" value="Unassembled WGS sequence"/>
</dbReference>
<proteinExistence type="predicted"/>
<dbReference type="EMBL" id="CAHPSC010000015">
    <property type="protein sequence ID" value="CAB5681695.1"/>
    <property type="molecule type" value="Genomic_DNA"/>
</dbReference>